<keyword evidence="5 9" id="KW-0010">Activator</keyword>
<protein>
    <recommendedName>
        <fullName evidence="3 9">Mediator of RNA polymerase II transcription subunit 14</fullName>
    </recommendedName>
    <alternativeName>
        <fullName evidence="8 9">Mediator complex subunit 14</fullName>
    </alternativeName>
</protein>
<feature type="region of interest" description="Disordered" evidence="10">
    <location>
        <begin position="921"/>
        <end position="941"/>
    </location>
</feature>
<dbReference type="GO" id="GO:0006357">
    <property type="term" value="P:regulation of transcription by RNA polymerase II"/>
    <property type="evidence" value="ECO:0007669"/>
    <property type="project" value="InterPro"/>
</dbReference>
<dbReference type="GO" id="GO:0016592">
    <property type="term" value="C:mediator complex"/>
    <property type="evidence" value="ECO:0007669"/>
    <property type="project" value="UniProtKB-UniRule"/>
</dbReference>
<name>A0A6A6R6D3_9PEZI</name>
<dbReference type="Proteomes" id="UP000799750">
    <property type="component" value="Unassembled WGS sequence"/>
</dbReference>
<organism evidence="12 13">
    <name type="scientific">Lophium mytilinum</name>
    <dbReference type="NCBI Taxonomy" id="390894"/>
    <lineage>
        <taxon>Eukaryota</taxon>
        <taxon>Fungi</taxon>
        <taxon>Dikarya</taxon>
        <taxon>Ascomycota</taxon>
        <taxon>Pezizomycotina</taxon>
        <taxon>Dothideomycetes</taxon>
        <taxon>Pleosporomycetidae</taxon>
        <taxon>Mytilinidiales</taxon>
        <taxon>Mytilinidiaceae</taxon>
        <taxon>Lophium</taxon>
    </lineage>
</organism>
<dbReference type="AlphaFoldDB" id="A0A6A6R6D3"/>
<dbReference type="OrthoDB" id="205099at2759"/>
<feature type="region of interest" description="Disordered" evidence="10">
    <location>
        <begin position="11"/>
        <end position="40"/>
    </location>
</feature>
<comment type="similarity">
    <text evidence="2 9">Belongs to the Mediator complex subunit 14 family.</text>
</comment>
<dbReference type="Pfam" id="PF08638">
    <property type="entry name" value="Med14"/>
    <property type="match status" value="1"/>
</dbReference>
<dbReference type="InterPro" id="IPR055122">
    <property type="entry name" value="Med14_N"/>
</dbReference>
<evidence type="ECO:0000313" key="12">
    <source>
        <dbReference type="EMBL" id="KAF2499962.1"/>
    </source>
</evidence>
<dbReference type="GO" id="GO:0070847">
    <property type="term" value="C:core mediator complex"/>
    <property type="evidence" value="ECO:0007669"/>
    <property type="project" value="TreeGrafter"/>
</dbReference>
<evidence type="ECO:0000259" key="11">
    <source>
        <dbReference type="Pfam" id="PF08638"/>
    </source>
</evidence>
<accession>A0A6A6R6D3</accession>
<dbReference type="Pfam" id="PF26204">
    <property type="entry name" value="Med14_fung"/>
    <property type="match status" value="1"/>
</dbReference>
<evidence type="ECO:0000256" key="8">
    <source>
        <dbReference type="ARBA" id="ARBA00032007"/>
    </source>
</evidence>
<reference evidence="12" key="1">
    <citation type="journal article" date="2020" name="Stud. Mycol.">
        <title>101 Dothideomycetes genomes: a test case for predicting lifestyles and emergence of pathogens.</title>
        <authorList>
            <person name="Haridas S."/>
            <person name="Albert R."/>
            <person name="Binder M."/>
            <person name="Bloem J."/>
            <person name="Labutti K."/>
            <person name="Salamov A."/>
            <person name="Andreopoulos B."/>
            <person name="Baker S."/>
            <person name="Barry K."/>
            <person name="Bills G."/>
            <person name="Bluhm B."/>
            <person name="Cannon C."/>
            <person name="Castanera R."/>
            <person name="Culley D."/>
            <person name="Daum C."/>
            <person name="Ezra D."/>
            <person name="Gonzalez J."/>
            <person name="Henrissat B."/>
            <person name="Kuo A."/>
            <person name="Liang C."/>
            <person name="Lipzen A."/>
            <person name="Lutzoni F."/>
            <person name="Magnuson J."/>
            <person name="Mondo S."/>
            <person name="Nolan M."/>
            <person name="Ohm R."/>
            <person name="Pangilinan J."/>
            <person name="Park H.-J."/>
            <person name="Ramirez L."/>
            <person name="Alfaro M."/>
            <person name="Sun H."/>
            <person name="Tritt A."/>
            <person name="Yoshinaga Y."/>
            <person name="Zwiers L.-H."/>
            <person name="Turgeon B."/>
            <person name="Goodwin S."/>
            <person name="Spatafora J."/>
            <person name="Crous P."/>
            <person name="Grigoriev I."/>
        </authorList>
    </citation>
    <scope>NUCLEOTIDE SEQUENCE</scope>
    <source>
        <strain evidence="12">CBS 269.34</strain>
    </source>
</reference>
<keyword evidence="13" id="KW-1185">Reference proteome</keyword>
<keyword evidence="4 9" id="KW-0805">Transcription regulation</keyword>
<comment type="subunit">
    <text evidence="9">Component of the Mediator complex.</text>
</comment>
<evidence type="ECO:0000256" key="5">
    <source>
        <dbReference type="ARBA" id="ARBA00023159"/>
    </source>
</evidence>
<proteinExistence type="inferred from homology"/>
<evidence type="ECO:0000313" key="13">
    <source>
        <dbReference type="Proteomes" id="UP000799750"/>
    </source>
</evidence>
<dbReference type="GO" id="GO:0003712">
    <property type="term" value="F:transcription coregulator activity"/>
    <property type="evidence" value="ECO:0007669"/>
    <property type="project" value="UniProtKB-UniRule"/>
</dbReference>
<dbReference type="InterPro" id="IPR013947">
    <property type="entry name" value="Mediator_Med14"/>
</dbReference>
<comment type="function">
    <text evidence="9">Component of the Mediator complex, a coactivator involved in the regulated transcription of nearly all RNA polymerase II-dependent genes. Mediator functions as a bridge to convey information from gene-specific regulatory proteins to the basal RNA polymerase II transcription machinery. Mediator is recruited to promoters by direct interactions with regulatory proteins and serves as a scaffold for the assembly of a functional preinitiation complex with RNA polymerase II and the general transcription factors.</text>
</comment>
<evidence type="ECO:0000256" key="10">
    <source>
        <dbReference type="SAM" id="MobiDB-lite"/>
    </source>
</evidence>
<evidence type="ECO:0000256" key="7">
    <source>
        <dbReference type="ARBA" id="ARBA00023242"/>
    </source>
</evidence>
<feature type="domain" description="Mediator complex subunit MED14 N-terminal" evidence="11">
    <location>
        <begin position="96"/>
        <end position="307"/>
    </location>
</feature>
<gene>
    <name evidence="12" type="ORF">BU16DRAFT_232379</name>
</gene>
<evidence type="ECO:0000256" key="4">
    <source>
        <dbReference type="ARBA" id="ARBA00023015"/>
    </source>
</evidence>
<evidence type="ECO:0000256" key="3">
    <source>
        <dbReference type="ARBA" id="ARBA00019619"/>
    </source>
</evidence>
<keyword evidence="6 9" id="KW-0804">Transcription</keyword>
<evidence type="ECO:0000256" key="2">
    <source>
        <dbReference type="ARBA" id="ARBA00007813"/>
    </source>
</evidence>
<dbReference type="PANTHER" id="PTHR12809:SF2">
    <property type="entry name" value="MEDIATOR OF RNA POLYMERASE II TRANSCRIPTION SUBUNIT 14"/>
    <property type="match status" value="1"/>
</dbReference>
<dbReference type="EMBL" id="MU004183">
    <property type="protein sequence ID" value="KAF2499962.1"/>
    <property type="molecule type" value="Genomic_DNA"/>
</dbReference>
<dbReference type="PANTHER" id="PTHR12809">
    <property type="entry name" value="MEDIATOR COMPLEX SUBUNIT"/>
    <property type="match status" value="1"/>
</dbReference>
<evidence type="ECO:0000256" key="6">
    <source>
        <dbReference type="ARBA" id="ARBA00023163"/>
    </source>
</evidence>
<comment type="subcellular location">
    <subcellularLocation>
        <location evidence="1 9">Nucleus</location>
    </subcellularLocation>
</comment>
<keyword evidence="7 9" id="KW-0539">Nucleus</keyword>
<evidence type="ECO:0000256" key="9">
    <source>
        <dbReference type="RuleBase" id="RU365082"/>
    </source>
</evidence>
<evidence type="ECO:0000256" key="1">
    <source>
        <dbReference type="ARBA" id="ARBA00004123"/>
    </source>
</evidence>
<sequence length="1041" mass="115612">MPGLLIMNQNGANGAAGAKSPQDRNGDTILSPGHSKPVINGDRVISPPERGGAFSINGGKQIVAGQVDIPASLLDLPPEIIHITNSDAYSQDVYCKVSTLLSRVVQECFLGLQELIPKMADLPVAQQSGMTNGLGNHAVNGLGDGNTTRNNVQKKIMMMEFAEYHRTRFVKLLVLSAWSRRAEQVQRLIDVSGWLRGEMGSYYAVVDAMGNLKREMEQATLKSPDIETALKVLATGKASWMPEMGYIPPEPLSPQEILKLWRDGNVRCSLRLNLHEELPRHLKQWKSGSGRVTFTVPGEFELDVTTSTEDTSGPWWFIDLRFLFSPAPEIPDSYFRSALETQANVVLSASGLTGCFDYLHNLVLTHKIAILKAQASQLTAANWAGSIKVEPVRRSLVVQYWTELLGKKSWIEIGIVSGKPKNGKISWKGPTPPQLSVRWFRQGVEVKESGLSFDWDSLSMENMLRKVIAHHISYMLETIRDRVVVAARGIPTLKTEVSTSDTEPSDCLLEVNLGTSATSTTVLVDPVTGRFAMQPCTAFSAAREKEASKSLDSIAFMSNTIPHVLCASLQDSVDKQAQLLGWTKPIINVRTDAIREAVKQDVVRHTLYRARGWTQNWVLAGVFNLSGMSWWVIETESSNTGVKIITAERIHSDSSTTTKGLALRHVMTTIQRKAVAEITLSATTQSLVRREVPHSVVSPPQSRTASQELVDISSLYFSADAFLASDQKDAEPWAHNLMRVNYESFDLEKSTVCFSVNGEMAKGFEHEIATIVRASHSSDIKFLGQNKSNFRVLVSASFGTSLEKPLSARLREVTHLLNFISILRARKFQVDRITPNRITFRYGNSGANSATVAFPPNQPIKLTFPRSNPHNRIRAHLTAGLNAQRHDPAKFRAAVNLFTYHLLATLPFASALVSLHNPEPEALAEEPTGTGKETAEQRATQPAIHAHAPDTFRLSYRNPRVSFDANLRVQHDKHVWHIQDSAATNPDPRAKAAPRSEQLTEALKKLWREDGAGGESWMRWSGRVRLRVGGMWSLFLRRRWW</sequence>